<feature type="binding site" evidence="11">
    <location>
        <position position="53"/>
    </location>
    <ligand>
        <name>substrate</name>
    </ligand>
</feature>
<organism evidence="14 15">
    <name type="scientific">Croceimicrobium hydrocarbonivorans</name>
    <dbReference type="NCBI Taxonomy" id="2761580"/>
    <lineage>
        <taxon>Bacteria</taxon>
        <taxon>Pseudomonadati</taxon>
        <taxon>Bacteroidota</taxon>
        <taxon>Flavobacteriia</taxon>
        <taxon>Flavobacteriales</taxon>
        <taxon>Owenweeksiaceae</taxon>
        <taxon>Croceimicrobium</taxon>
    </lineage>
</organism>
<sequence>MATIKGFIFDLDGVIVDTAKFHFKAWHRLAHDLGIHFTEEENEQLKGVSRRESLQKILDWGQIKLSESEFEKRMAQKNDWYLEFVREMGQEEALPGAKEFLRESAQLNLTIGLGSASKNARLILDLLEITPLFQTIIDGTVVSQSKPDPEVFLKGAEALQMEPKSLVVFEDSLAGIEAARRGGFRTVGIGSKSILKDAEIVVSGLDQISPVEVINQLNF</sequence>
<proteinExistence type="inferred from homology"/>
<feature type="binding site" evidence="12">
    <location>
        <position position="12"/>
    </location>
    <ligand>
        <name>Mg(2+)</name>
        <dbReference type="ChEBI" id="CHEBI:18420"/>
    </ligand>
</feature>
<dbReference type="InterPro" id="IPR010976">
    <property type="entry name" value="B-phosphoglucomutase_hydrolase"/>
</dbReference>
<keyword evidence="6" id="KW-0119">Carbohydrate metabolism</keyword>
<keyword evidence="5 14" id="KW-0413">Isomerase</keyword>
<dbReference type="InterPro" id="IPR010972">
    <property type="entry name" value="Beta-PGM"/>
</dbReference>
<evidence type="ECO:0000256" key="4">
    <source>
        <dbReference type="ARBA" id="ARBA00022842"/>
    </source>
</evidence>
<keyword evidence="4 12" id="KW-0460">Magnesium</keyword>
<dbReference type="InterPro" id="IPR023214">
    <property type="entry name" value="HAD_sf"/>
</dbReference>
<keyword evidence="3 12" id="KW-0479">Metal-binding</keyword>
<feature type="binding site" evidence="11">
    <location>
        <position position="77"/>
    </location>
    <ligand>
        <name>substrate</name>
    </ligand>
</feature>
<dbReference type="SFLD" id="SFLDG01135">
    <property type="entry name" value="C1.5.6:_HAD__Beta-PGM__Phospha"/>
    <property type="match status" value="1"/>
</dbReference>
<gene>
    <name evidence="14" type="primary">pgmB</name>
    <name evidence="14" type="ORF">H4K34_07215</name>
</gene>
<evidence type="ECO:0000256" key="8">
    <source>
        <dbReference type="ARBA" id="ARBA00044968"/>
    </source>
</evidence>
<keyword evidence="15" id="KW-1185">Reference proteome</keyword>
<protein>
    <recommendedName>
        <fullName evidence="9">Beta-phosphoglucomutase</fullName>
        <ecNumber evidence="8">5.4.2.6</ecNumber>
    </recommendedName>
</protein>
<dbReference type="NCBIfam" id="TIGR02009">
    <property type="entry name" value="PGMB-YQAB-SF"/>
    <property type="match status" value="1"/>
</dbReference>
<dbReference type="SFLD" id="SFLDG01129">
    <property type="entry name" value="C1.5:_HAD__Beta-PGM__Phosphata"/>
    <property type="match status" value="1"/>
</dbReference>
<evidence type="ECO:0000256" key="13">
    <source>
        <dbReference type="PIRSR" id="PIRSR610972-4"/>
    </source>
</evidence>
<dbReference type="InterPro" id="IPR036412">
    <property type="entry name" value="HAD-like_sf"/>
</dbReference>
<evidence type="ECO:0000313" key="14">
    <source>
        <dbReference type="EMBL" id="QNR25624.1"/>
    </source>
</evidence>
<evidence type="ECO:0000256" key="1">
    <source>
        <dbReference type="ARBA" id="ARBA00006171"/>
    </source>
</evidence>
<evidence type="ECO:0000256" key="12">
    <source>
        <dbReference type="PIRSR" id="PIRSR610972-3"/>
    </source>
</evidence>
<evidence type="ECO:0000256" key="5">
    <source>
        <dbReference type="ARBA" id="ARBA00023235"/>
    </source>
</evidence>
<dbReference type="RefSeq" id="WP_210760150.1">
    <property type="nucleotide sequence ID" value="NZ_CP060139.1"/>
</dbReference>
<dbReference type="NCBIfam" id="TIGR01509">
    <property type="entry name" value="HAD-SF-IA-v3"/>
    <property type="match status" value="1"/>
</dbReference>
<feature type="active site" description="Proton donor/acceptor" evidence="10">
    <location>
        <position position="12"/>
    </location>
</feature>
<dbReference type="Gene3D" id="1.10.150.240">
    <property type="entry name" value="Putative phosphatase, domain 2"/>
    <property type="match status" value="1"/>
</dbReference>
<feature type="active site" description="Proton donor/acceptor" evidence="10">
    <location>
        <position position="10"/>
    </location>
</feature>
<evidence type="ECO:0000256" key="9">
    <source>
        <dbReference type="ARBA" id="ARBA00044991"/>
    </source>
</evidence>
<feature type="binding site" evidence="12">
    <location>
        <position position="10"/>
    </location>
    <ligand>
        <name>Mg(2+)</name>
        <dbReference type="ChEBI" id="CHEBI:18420"/>
    </ligand>
</feature>
<feature type="site" description="Important for catalytic activity and assists the phosphoryl transfer reaction to Asp8 by balancing charge and orienting the reacting groups" evidence="13">
    <location>
        <position position="146"/>
    </location>
</feature>
<dbReference type="SFLD" id="SFLDS00003">
    <property type="entry name" value="Haloacid_Dehalogenase"/>
    <property type="match status" value="1"/>
</dbReference>
<name>A0A7H0VIS6_9FLAO</name>
<feature type="binding site" evidence="11">
    <location>
        <begin position="10"/>
        <end position="12"/>
    </location>
    <ligand>
        <name>substrate</name>
    </ligand>
</feature>
<feature type="binding site" evidence="11">
    <location>
        <begin position="115"/>
        <end position="119"/>
    </location>
    <ligand>
        <name>substrate</name>
    </ligand>
</feature>
<evidence type="ECO:0000256" key="2">
    <source>
        <dbReference type="ARBA" id="ARBA00022553"/>
    </source>
</evidence>
<evidence type="ECO:0000256" key="11">
    <source>
        <dbReference type="PIRSR" id="PIRSR610972-2"/>
    </source>
</evidence>
<evidence type="ECO:0000256" key="3">
    <source>
        <dbReference type="ARBA" id="ARBA00022723"/>
    </source>
</evidence>
<dbReference type="GO" id="GO:0000287">
    <property type="term" value="F:magnesium ion binding"/>
    <property type="evidence" value="ECO:0007669"/>
    <property type="project" value="InterPro"/>
</dbReference>
<feature type="binding site" evidence="11">
    <location>
        <begin position="45"/>
        <end position="50"/>
    </location>
    <ligand>
        <name>substrate</name>
    </ligand>
</feature>
<accession>A0A7H0VIS6</accession>
<dbReference type="CDD" id="cd02598">
    <property type="entry name" value="HAD_BPGM"/>
    <property type="match status" value="1"/>
</dbReference>
<dbReference type="NCBIfam" id="TIGR01990">
    <property type="entry name" value="bPGM"/>
    <property type="match status" value="1"/>
</dbReference>
<dbReference type="EMBL" id="CP060139">
    <property type="protein sequence ID" value="QNR25624.1"/>
    <property type="molecule type" value="Genomic_DNA"/>
</dbReference>
<comment type="catalytic activity">
    <reaction evidence="7">
        <text>beta-D-glucose 1-phosphate = beta-D-glucose 6-phosphate</text>
        <dbReference type="Rhea" id="RHEA:20113"/>
        <dbReference type="ChEBI" id="CHEBI:57684"/>
        <dbReference type="ChEBI" id="CHEBI:58247"/>
        <dbReference type="EC" id="5.4.2.6"/>
    </reaction>
</comment>
<evidence type="ECO:0000256" key="10">
    <source>
        <dbReference type="PIRSR" id="PIRSR610972-1"/>
    </source>
</evidence>
<comment type="similarity">
    <text evidence="1">Belongs to the HAD-like hydrolase superfamily. CbbY/CbbZ/Gph/YieH family.</text>
</comment>
<dbReference type="Pfam" id="PF13419">
    <property type="entry name" value="HAD_2"/>
    <property type="match status" value="1"/>
</dbReference>
<dbReference type="InterPro" id="IPR006439">
    <property type="entry name" value="HAD-SF_hydro_IA"/>
</dbReference>
<feature type="binding site" evidence="11">
    <location>
        <position position="26"/>
    </location>
    <ligand>
        <name>substrate</name>
    </ligand>
</feature>
<dbReference type="Proteomes" id="UP000516305">
    <property type="component" value="Chromosome"/>
</dbReference>
<dbReference type="AlphaFoldDB" id="A0A7H0VIS6"/>
<evidence type="ECO:0000256" key="6">
    <source>
        <dbReference type="ARBA" id="ARBA00023277"/>
    </source>
</evidence>
<dbReference type="EC" id="5.4.2.6" evidence="8"/>
<dbReference type="Gene3D" id="3.40.50.1000">
    <property type="entry name" value="HAD superfamily/HAD-like"/>
    <property type="match status" value="1"/>
</dbReference>
<feature type="binding site" evidence="11">
    <location>
        <position position="146"/>
    </location>
    <ligand>
        <name>substrate</name>
    </ligand>
</feature>
<feature type="binding site" evidence="12">
    <location>
        <position position="171"/>
    </location>
    <ligand>
        <name>Mg(2+)</name>
        <dbReference type="ChEBI" id="CHEBI:18420"/>
    </ligand>
</feature>
<dbReference type="SUPFAM" id="SSF56784">
    <property type="entry name" value="HAD-like"/>
    <property type="match status" value="1"/>
</dbReference>
<dbReference type="InterPro" id="IPR051600">
    <property type="entry name" value="Beta-PGM-like"/>
</dbReference>
<comment type="cofactor">
    <cofactor evidence="12">
        <name>Mg(2+)</name>
        <dbReference type="ChEBI" id="CHEBI:18420"/>
    </cofactor>
    <text evidence="12">Binds 2 magnesium ions per subunit.</text>
</comment>
<dbReference type="PANTHER" id="PTHR46193:SF18">
    <property type="entry name" value="HEXITOL PHOSPHATASE B"/>
    <property type="match status" value="1"/>
</dbReference>
<dbReference type="GO" id="GO:0005975">
    <property type="term" value="P:carbohydrate metabolic process"/>
    <property type="evidence" value="ECO:0007669"/>
    <property type="project" value="InterPro"/>
</dbReference>
<reference evidence="14 15" key="1">
    <citation type="submission" date="2020-08" db="EMBL/GenBank/DDBJ databases">
        <title>Croceimicrobium hydrocarbonivorans gen. nov., sp. nov., a novel marine bacterium isolated from a bacterial consortium that degrades polyethylene terephthalate.</title>
        <authorList>
            <person name="Liu R."/>
        </authorList>
    </citation>
    <scope>NUCLEOTIDE SEQUENCE [LARGE SCALE GENOMIC DNA]</scope>
    <source>
        <strain evidence="14 15">A20-9</strain>
    </source>
</reference>
<evidence type="ECO:0000256" key="7">
    <source>
        <dbReference type="ARBA" id="ARBA00044926"/>
    </source>
</evidence>
<keyword evidence="2" id="KW-0597">Phosphoprotein</keyword>
<dbReference type="GO" id="GO:0008801">
    <property type="term" value="F:beta-phosphoglucomutase activity"/>
    <property type="evidence" value="ECO:0007669"/>
    <property type="project" value="UniProtKB-EC"/>
</dbReference>
<dbReference type="InterPro" id="IPR041492">
    <property type="entry name" value="HAD_2"/>
</dbReference>
<dbReference type="KEGG" id="chyd:H4K34_07215"/>
<dbReference type="PANTHER" id="PTHR46193">
    <property type="entry name" value="6-PHOSPHOGLUCONATE PHOSPHATASE"/>
    <property type="match status" value="1"/>
</dbReference>
<feature type="binding site" evidence="12">
    <location>
        <position position="170"/>
    </location>
    <ligand>
        <name>Mg(2+)</name>
        <dbReference type="ChEBI" id="CHEBI:18420"/>
    </ligand>
</feature>
<dbReference type="PRINTS" id="PR00413">
    <property type="entry name" value="HADHALOGNASE"/>
</dbReference>
<evidence type="ECO:0000313" key="15">
    <source>
        <dbReference type="Proteomes" id="UP000516305"/>
    </source>
</evidence>
<dbReference type="InterPro" id="IPR023198">
    <property type="entry name" value="PGP-like_dom2"/>
</dbReference>
<feature type="site" description="Important for catalytic activity and assists the phosphoryl transfer reaction to Asp8 by balancing charge and orienting the reacting groups" evidence="13">
    <location>
        <position position="115"/>
    </location>
</feature>